<dbReference type="InParanoid" id="B1L560"/>
<dbReference type="CDD" id="cd03801">
    <property type="entry name" value="GT4_PimA-like"/>
    <property type="match status" value="1"/>
</dbReference>
<name>B1L560_KORCO</name>
<keyword evidence="4" id="KW-1185">Reference proteome</keyword>
<dbReference type="STRING" id="374847.Kcr_0842"/>
<evidence type="ECO:0000259" key="2">
    <source>
        <dbReference type="Pfam" id="PF13439"/>
    </source>
</evidence>
<dbReference type="SUPFAM" id="SSF53756">
    <property type="entry name" value="UDP-Glycosyltransferase/glycogen phosphorylase"/>
    <property type="match status" value="1"/>
</dbReference>
<dbReference type="AlphaFoldDB" id="B1L560"/>
<protein>
    <submittedName>
        <fullName evidence="3">Glycosyl transferase group 1</fullName>
    </submittedName>
</protein>
<organism evidence="3 4">
    <name type="scientific">Korarchaeum cryptofilum (strain OPF8)</name>
    <dbReference type="NCBI Taxonomy" id="374847"/>
    <lineage>
        <taxon>Archaea</taxon>
        <taxon>Thermoproteota</taxon>
        <taxon>Candidatus Korarchaeia</taxon>
        <taxon>Candidatus Korarchaeales</taxon>
        <taxon>Candidatus Korarchaeaceae</taxon>
        <taxon>Candidatus Korarchaeum</taxon>
    </lineage>
</organism>
<dbReference type="Pfam" id="PF13692">
    <property type="entry name" value="Glyco_trans_1_4"/>
    <property type="match status" value="1"/>
</dbReference>
<dbReference type="Proteomes" id="UP000001686">
    <property type="component" value="Chromosome"/>
</dbReference>
<dbReference type="KEGG" id="kcr:Kcr_0842"/>
<proteinExistence type="predicted"/>
<dbReference type="InterPro" id="IPR028098">
    <property type="entry name" value="Glyco_trans_4-like_N"/>
</dbReference>
<dbReference type="EnsemblBacteria" id="ACB07589">
    <property type="protein sequence ID" value="ACB07589"/>
    <property type="gene ID" value="Kcr_0842"/>
</dbReference>
<dbReference type="PANTHER" id="PTHR46401">
    <property type="entry name" value="GLYCOSYLTRANSFERASE WBBK-RELATED"/>
    <property type="match status" value="1"/>
</dbReference>
<dbReference type="eggNOG" id="arCOG01403">
    <property type="taxonomic scope" value="Archaea"/>
</dbReference>
<dbReference type="EMBL" id="CP000968">
    <property type="protein sequence ID" value="ACB07589.1"/>
    <property type="molecule type" value="Genomic_DNA"/>
</dbReference>
<dbReference type="HOGENOM" id="CLU_684454_0_0_2"/>
<dbReference type="PANTHER" id="PTHR46401:SF2">
    <property type="entry name" value="GLYCOSYLTRANSFERASE WBBK-RELATED"/>
    <property type="match status" value="1"/>
</dbReference>
<evidence type="ECO:0000313" key="3">
    <source>
        <dbReference type="EMBL" id="ACB07589.1"/>
    </source>
</evidence>
<dbReference type="PhylomeDB" id="B1L560"/>
<dbReference type="Gene3D" id="3.40.50.2000">
    <property type="entry name" value="Glycogen Phosphorylase B"/>
    <property type="match status" value="2"/>
</dbReference>
<dbReference type="GO" id="GO:0016740">
    <property type="term" value="F:transferase activity"/>
    <property type="evidence" value="ECO:0007669"/>
    <property type="project" value="UniProtKB-KW"/>
</dbReference>
<keyword evidence="1 3" id="KW-0808">Transferase</keyword>
<accession>B1L560</accession>
<dbReference type="Pfam" id="PF13439">
    <property type="entry name" value="Glyco_transf_4"/>
    <property type="match status" value="1"/>
</dbReference>
<reference evidence="3 4" key="1">
    <citation type="journal article" date="2008" name="Proc. Natl. Acad. Sci. U.S.A.">
        <title>A korarchaeal genome reveals new insights into the evolution of the Archaea.</title>
        <authorList>
            <person name="Elkins J.G."/>
            <person name="Podar M."/>
            <person name="Graham D.E."/>
            <person name="Makarova K.S."/>
            <person name="Wolf Y."/>
            <person name="Randau L."/>
            <person name="Hedlund B.P."/>
            <person name="Brochier-Armanet C."/>
            <person name="Kunin V."/>
            <person name="Anderson I."/>
            <person name="Lapidus A."/>
            <person name="Goltsman E."/>
            <person name="Barry K."/>
            <person name="Koonin E.V."/>
            <person name="Hugenholtz P."/>
            <person name="Kyrpides N."/>
            <person name="Wanner G."/>
            <person name="Richardson P."/>
            <person name="Keller M."/>
            <person name="Stetter K.O."/>
        </authorList>
    </citation>
    <scope>NUCLEOTIDE SEQUENCE [LARGE SCALE GENOMIC DNA]</scope>
    <source>
        <strain evidence="4">OPF8</strain>
    </source>
</reference>
<sequence length="402" mass="46023">MDVSLQRDCSSDKRSLRVLVIAPNDLQVYDGTTMRLIGSITSVCSDIEISLASKNLNEELKKCELKWIKMKNINPLTRLIVITFYSINRSLGKSIALDLFGRQEIDCDLIHAHWIHSIPLAKGLSEETPLLLDLHGLFELTPVDLRAPHFWAFVRISRVLERIILSNSNNFTNLIVPSLPLKNYIAERFGIQKDKIFVIPDGLDLEKIPPYEERSISSLREELGLNGGYLIVYAGTPSFYHGFWDLLKAFKLVRRYLENVHLLIITPRHMRKKFDSEGIIFIENVPKERIYKYLYASDALILPHRCGTQFEYLPSNKLLDYIAVGKPIIAYATSSVTQALEHYPLKKIVECNNPSALAQGIIEALRDLRGARIDGSKIIKEYDWRVIGKRLLEVYKNVRTIS</sequence>
<evidence type="ECO:0000313" key="4">
    <source>
        <dbReference type="Proteomes" id="UP000001686"/>
    </source>
</evidence>
<feature type="domain" description="Glycosyltransferase subfamily 4-like N-terminal" evidence="2">
    <location>
        <begin position="77"/>
        <end position="207"/>
    </location>
</feature>
<gene>
    <name evidence="3" type="ordered locus">Kcr_0842</name>
</gene>
<evidence type="ECO:0000256" key="1">
    <source>
        <dbReference type="ARBA" id="ARBA00022679"/>
    </source>
</evidence>